<evidence type="ECO:0008006" key="3">
    <source>
        <dbReference type="Google" id="ProtNLM"/>
    </source>
</evidence>
<dbReference type="EMBL" id="SPMX01000030">
    <property type="protein sequence ID" value="NMQ05895.1"/>
    <property type="molecule type" value="Genomic_DNA"/>
</dbReference>
<keyword evidence="2" id="KW-1185">Reference proteome</keyword>
<name>A0ABX1TBE1_9PROT</name>
<reference evidence="1" key="1">
    <citation type="submission" date="2019-03" db="EMBL/GenBank/DDBJ databases">
        <title>Metabolic reconstructions from genomes of highly enriched 'Candidatus Accumulibacter' and 'Candidatus Competibacter' bioreactor populations.</title>
        <authorList>
            <person name="Annavajhala M.K."/>
            <person name="Welles L."/>
            <person name="Abbas B."/>
            <person name="Sorokin D."/>
            <person name="Park H."/>
            <person name="Van Loosdrecht M."/>
            <person name="Chandran K."/>
        </authorList>
    </citation>
    <scope>NUCLEOTIDE SEQUENCE</scope>
    <source>
        <strain evidence="1">SBR_L</strain>
    </source>
</reference>
<evidence type="ECO:0000313" key="1">
    <source>
        <dbReference type="EMBL" id="NMQ05895.1"/>
    </source>
</evidence>
<dbReference type="Proteomes" id="UP000886469">
    <property type="component" value="Unassembled WGS sequence"/>
</dbReference>
<comment type="caution">
    <text evidence="1">The sequence shown here is derived from an EMBL/GenBank/DDBJ whole genome shotgun (WGS) entry which is preliminary data.</text>
</comment>
<organism evidence="1 2">
    <name type="scientific">Candidatus Accumulibacter contiguus</name>
    <dbReference type="NCBI Taxonomy" id="2954381"/>
    <lineage>
        <taxon>Bacteria</taxon>
        <taxon>Pseudomonadati</taxon>
        <taxon>Pseudomonadota</taxon>
        <taxon>Betaproteobacteria</taxon>
        <taxon>Candidatus Accumulibacter</taxon>
    </lineage>
</organism>
<proteinExistence type="predicted"/>
<sequence>MLVEWILEENGVPSTFRFQQKLKSVKGSPIFPPLIESRVWLKERLIGLYSTLEPLRGTIIHGKHFTATDGAIRVSASKNGVVGPVVEIDPAHLRKLALTIVSVLRYVDGTWEIDQVREKILRHDLDELAMLHALPPLGQKRPFHTCVRLYLTSSDPLRFDPMTIREDLAARYVDQDCSFDLRILMVRGSEVAEAYLLPWALFAVEGAEWKQRIDLQQYRTVIPSDIQPEHLRSGAG</sequence>
<accession>A0ABX1TBE1</accession>
<gene>
    <name evidence="1" type="ORF">E4Q08_11780</name>
</gene>
<protein>
    <recommendedName>
        <fullName evidence="3">WYL domain-containing protein</fullName>
    </recommendedName>
</protein>
<evidence type="ECO:0000313" key="2">
    <source>
        <dbReference type="Proteomes" id="UP000886469"/>
    </source>
</evidence>